<dbReference type="Gene3D" id="3.30.1150.10">
    <property type="match status" value="1"/>
</dbReference>
<name>A0AAE2MP55_RHILE</name>
<evidence type="ECO:0000313" key="2">
    <source>
        <dbReference type="Proteomes" id="UP000538507"/>
    </source>
</evidence>
<dbReference type="AlphaFoldDB" id="A0AAE2MP55"/>
<dbReference type="EMBL" id="JACIGO010000007">
    <property type="protein sequence ID" value="MBB4292973.1"/>
    <property type="molecule type" value="Genomic_DNA"/>
</dbReference>
<protein>
    <submittedName>
        <fullName evidence="1">Uncharacterized protein</fullName>
    </submittedName>
</protein>
<evidence type="ECO:0000313" key="1">
    <source>
        <dbReference type="EMBL" id="MBB4292973.1"/>
    </source>
</evidence>
<proteinExistence type="predicted"/>
<dbReference type="SUPFAM" id="SSF74653">
    <property type="entry name" value="TolA/TonB C-terminal domain"/>
    <property type="match status" value="1"/>
</dbReference>
<organism evidence="1 2">
    <name type="scientific">Rhizobium leguminosarum</name>
    <dbReference type="NCBI Taxonomy" id="384"/>
    <lineage>
        <taxon>Bacteria</taxon>
        <taxon>Pseudomonadati</taxon>
        <taxon>Pseudomonadota</taxon>
        <taxon>Alphaproteobacteria</taxon>
        <taxon>Hyphomicrobiales</taxon>
        <taxon>Rhizobiaceae</taxon>
        <taxon>Rhizobium/Agrobacterium group</taxon>
        <taxon>Rhizobium</taxon>
    </lineage>
</organism>
<accession>A0AAE2MP55</accession>
<reference evidence="1 2" key="1">
    <citation type="submission" date="2020-08" db="EMBL/GenBank/DDBJ databases">
        <title>Genomic Encyclopedia of Type Strains, Phase IV (KMG-V): Genome sequencing to study the core and pangenomes of soil and plant-associated prokaryotes.</title>
        <authorList>
            <person name="Whitman W."/>
        </authorList>
    </citation>
    <scope>NUCLEOTIDE SEQUENCE [LARGE SCALE GENOMIC DNA]</scope>
    <source>
        <strain evidence="1 2">SEMIA 415</strain>
    </source>
</reference>
<sequence length="75" mass="8055">MLADLSHDNQSFAAGAIVGSPEVEATGGNEAARKNLSAAALRAVLRASQFTMLPKEKYESWKEVVLHFEPSDPTP</sequence>
<gene>
    <name evidence="1" type="ORF">GGE16_005053</name>
</gene>
<comment type="caution">
    <text evidence="1">The sequence shown here is derived from an EMBL/GenBank/DDBJ whole genome shotgun (WGS) entry which is preliminary data.</text>
</comment>
<dbReference type="Proteomes" id="UP000538507">
    <property type="component" value="Unassembled WGS sequence"/>
</dbReference>
<dbReference type="RefSeq" id="WP_246718384.1">
    <property type="nucleotide sequence ID" value="NZ_JACHAZ010000007.1"/>
</dbReference>